<dbReference type="SUPFAM" id="SSF55729">
    <property type="entry name" value="Acyl-CoA N-acyltransferases (Nat)"/>
    <property type="match status" value="1"/>
</dbReference>
<evidence type="ECO:0000259" key="1">
    <source>
        <dbReference type="PROSITE" id="PS51186"/>
    </source>
</evidence>
<feature type="domain" description="N-acetyltransferase" evidence="1">
    <location>
        <begin position="2"/>
        <end position="163"/>
    </location>
</feature>
<gene>
    <name evidence="2" type="ORF">CKO21_02710</name>
</gene>
<dbReference type="GO" id="GO:0016747">
    <property type="term" value="F:acyltransferase activity, transferring groups other than amino-acyl groups"/>
    <property type="evidence" value="ECO:0007669"/>
    <property type="project" value="InterPro"/>
</dbReference>
<dbReference type="Gene3D" id="3.40.630.30">
    <property type="match status" value="1"/>
</dbReference>
<evidence type="ECO:0000313" key="2">
    <source>
        <dbReference type="EMBL" id="MBK1696153.1"/>
    </source>
</evidence>
<accession>A0A934QG58</accession>
<dbReference type="PANTHER" id="PTHR43138">
    <property type="entry name" value="ACETYLTRANSFERASE, GNAT FAMILY"/>
    <property type="match status" value="1"/>
</dbReference>
<reference evidence="2" key="2">
    <citation type="journal article" date="2020" name="Microorganisms">
        <title>Osmotic Adaptation and Compatible Solute Biosynthesis of Phototrophic Bacteria as Revealed from Genome Analyses.</title>
        <authorList>
            <person name="Imhoff J.F."/>
            <person name="Rahn T."/>
            <person name="Kunzel S."/>
            <person name="Keller A."/>
            <person name="Neulinger S.C."/>
        </authorList>
    </citation>
    <scope>NUCLEOTIDE SEQUENCE</scope>
    <source>
        <strain evidence="2">DSM 9154</strain>
    </source>
</reference>
<dbReference type="Proteomes" id="UP000778970">
    <property type="component" value="Unassembled WGS sequence"/>
</dbReference>
<comment type="caution">
    <text evidence="2">The sequence shown here is derived from an EMBL/GenBank/DDBJ whole genome shotgun (WGS) entry which is preliminary data.</text>
</comment>
<dbReference type="AlphaFoldDB" id="A0A934QG58"/>
<proteinExistence type="predicted"/>
<name>A0A934QG58_9PROT</name>
<evidence type="ECO:0000313" key="3">
    <source>
        <dbReference type="Proteomes" id="UP000778970"/>
    </source>
</evidence>
<dbReference type="RefSeq" id="WP_027288103.1">
    <property type="nucleotide sequence ID" value="NZ_NRRE01000011.1"/>
</dbReference>
<dbReference type="Pfam" id="PF00583">
    <property type="entry name" value="Acetyltransf_1"/>
    <property type="match status" value="1"/>
</dbReference>
<dbReference type="PANTHER" id="PTHR43138:SF1">
    <property type="entry name" value="N-ACETYLTRANSFERASE ACA1"/>
    <property type="match status" value="1"/>
</dbReference>
<dbReference type="InterPro" id="IPR052742">
    <property type="entry name" value="Mito_N-acetyltransferase"/>
</dbReference>
<dbReference type="InterPro" id="IPR016181">
    <property type="entry name" value="Acyl_CoA_acyltransferase"/>
</dbReference>
<sequence>MVDIRLFEDADWPEVWRIVAPVFRAGRTYAVATDISAQAARAMWVDTPTATYVVRDGEGQLVGTYFLQANKPGPGDHVANCGYIVDPEARGQGVATAMCRHSQERAVALGFRAMQYNLVVATNEQAVALWQREGFAIVGTLPGAFCDPDYGDVDAYVMFKTLV</sequence>
<protein>
    <submittedName>
        <fullName evidence="2">N-acetyltransferase</fullName>
    </submittedName>
</protein>
<dbReference type="PROSITE" id="PS51186">
    <property type="entry name" value="GNAT"/>
    <property type="match status" value="1"/>
</dbReference>
<reference evidence="2" key="1">
    <citation type="submission" date="2017-08" db="EMBL/GenBank/DDBJ databases">
        <authorList>
            <person name="Imhoff J.F."/>
            <person name="Rahn T."/>
            <person name="Kuenzel S."/>
            <person name="Neulinger S.C."/>
        </authorList>
    </citation>
    <scope>NUCLEOTIDE SEQUENCE</scope>
    <source>
        <strain evidence="2">DSM 9154</strain>
    </source>
</reference>
<organism evidence="2 3">
    <name type="scientific">Rhodovibrio salinarum</name>
    <dbReference type="NCBI Taxonomy" id="1087"/>
    <lineage>
        <taxon>Bacteria</taxon>
        <taxon>Pseudomonadati</taxon>
        <taxon>Pseudomonadota</taxon>
        <taxon>Alphaproteobacteria</taxon>
        <taxon>Rhodospirillales</taxon>
        <taxon>Rhodovibrionaceae</taxon>
        <taxon>Rhodovibrio</taxon>
    </lineage>
</organism>
<dbReference type="EMBL" id="NRRE01000011">
    <property type="protein sequence ID" value="MBK1696153.1"/>
    <property type="molecule type" value="Genomic_DNA"/>
</dbReference>
<dbReference type="CDD" id="cd04301">
    <property type="entry name" value="NAT_SF"/>
    <property type="match status" value="1"/>
</dbReference>
<dbReference type="InterPro" id="IPR000182">
    <property type="entry name" value="GNAT_dom"/>
</dbReference>
<keyword evidence="3" id="KW-1185">Reference proteome</keyword>